<dbReference type="Gene3D" id="3.90.1170.50">
    <property type="entry name" value="Aldehyde oxidase/xanthine dehydrogenase, a/b hammerhead"/>
    <property type="match status" value="1"/>
</dbReference>
<dbReference type="RefSeq" id="WP_109793786.1">
    <property type="nucleotide sequence ID" value="NZ_PHIG01000005.1"/>
</dbReference>
<reference evidence="4 5" key="1">
    <citation type="submission" date="2017-11" db="EMBL/GenBank/DDBJ databases">
        <title>Draft genome sequence of Rhizobiales bacterium SY3-13.</title>
        <authorList>
            <person name="Sun C."/>
        </authorList>
    </citation>
    <scope>NUCLEOTIDE SEQUENCE [LARGE SCALE GENOMIC DNA]</scope>
    <source>
        <strain evidence="4 5">SY3-13</strain>
    </source>
</reference>
<dbReference type="GO" id="GO:0016491">
    <property type="term" value="F:oxidoreductase activity"/>
    <property type="evidence" value="ECO:0007669"/>
    <property type="project" value="UniProtKB-KW"/>
</dbReference>
<dbReference type="SMART" id="SM01008">
    <property type="entry name" value="Ald_Xan_dh_C"/>
    <property type="match status" value="1"/>
</dbReference>
<dbReference type="InterPro" id="IPR008274">
    <property type="entry name" value="AldOxase/xan_DH_MoCoBD1"/>
</dbReference>
<dbReference type="SUPFAM" id="SSF54665">
    <property type="entry name" value="CO dehydrogenase molybdoprotein N-domain-like"/>
    <property type="match status" value="1"/>
</dbReference>
<dbReference type="GO" id="GO:0005506">
    <property type="term" value="F:iron ion binding"/>
    <property type="evidence" value="ECO:0007669"/>
    <property type="project" value="InterPro"/>
</dbReference>
<evidence type="ECO:0000313" key="5">
    <source>
        <dbReference type="Proteomes" id="UP000229498"/>
    </source>
</evidence>
<accession>A0A2M9G6M7</accession>
<dbReference type="InterPro" id="IPR046867">
    <property type="entry name" value="AldOxase/xan_DH_MoCoBD2"/>
</dbReference>
<dbReference type="PANTHER" id="PTHR11908:SF132">
    <property type="entry name" value="ALDEHYDE OXIDASE 1-RELATED"/>
    <property type="match status" value="1"/>
</dbReference>
<evidence type="ECO:0000313" key="4">
    <source>
        <dbReference type="EMBL" id="PJK31360.1"/>
    </source>
</evidence>
<dbReference type="Pfam" id="PF20256">
    <property type="entry name" value="MoCoBD_2"/>
    <property type="match status" value="1"/>
</dbReference>
<keyword evidence="5" id="KW-1185">Reference proteome</keyword>
<sequence length="770" mass="83109">MTKFGVAQAVRRVEDIRFITGTGKYADDIRLEGQLFAVVVRSPYAHAKILSVDVDDAKAMPGVVDIVTGKELQDAGVGGLPSLWPVKNKDGSKRAEPPHFALAHDKVRHVGDGVAFVVAESLAQAREAAEAVMVDYEPLDAVADARKAKEPGAPLLHDSAPGNLVFDFENGDEAGTKAAFDKAAKVIRIELINQRVVANSMEARTSIADYDAAADKITLYTSTQGGWGIKRQLAGCLGLEDSQVRVVTPDVGGGFGMKLFFYPEHILSAYAARKLKKPVRWISDRQEAFLTDTQGRDHWSWAEMAIDENAKFLGLRVHTTANLGAYLSTMSCLIPTAAHAKVLAGVYDIPVMYFDVHGVMTNTTPVDAYRGAGRPEAIYLIERLVNRIAMETGLGQDEVRRRNFIRPEQMPYKTSTGETYDSGEFGRLMERALDEADWQGFAARRAESAKAGLKRGRGLCYYIEATAGMPEESAAIRFDEDGTVSVFVGTQSNGQGHETAFTQLICDRLGIDAEKVKIVMGDTDAIPTGGGTGGSRSLVSTGTAIHAMSDAVIEKGKAAAAQYFETSAVDIEFDDGSFAVAGTDRKIDILALADEARKMALAGEIEALDTRETAKFNPVTYPNGCHVCEVEVDPETGVTRIDRWTVVDDFGNVVNPLFVESQVHGGIAQGVGQAMLEHGYFDEDGQMLAGSFMDYAMPRAYDLPNFDFHREEVPCKSNMLGTKGCGEAGCLAGPPALINAIIDALSDLGVTQIDMPATPQAVWRAIQAAK</sequence>
<dbReference type="InterPro" id="IPR037165">
    <property type="entry name" value="AldOxase/xan_DH_Mopterin-bd_sf"/>
</dbReference>
<evidence type="ECO:0000259" key="3">
    <source>
        <dbReference type="SMART" id="SM01008"/>
    </source>
</evidence>
<dbReference type="PANTHER" id="PTHR11908">
    <property type="entry name" value="XANTHINE DEHYDROGENASE"/>
    <property type="match status" value="1"/>
</dbReference>
<comment type="caution">
    <text evidence="4">The sequence shown here is derived from an EMBL/GenBank/DDBJ whole genome shotgun (WGS) entry which is preliminary data.</text>
</comment>
<dbReference type="Pfam" id="PF02738">
    <property type="entry name" value="MoCoBD_1"/>
    <property type="match status" value="1"/>
</dbReference>
<dbReference type="InterPro" id="IPR016208">
    <property type="entry name" value="Ald_Oxase/xanthine_DH-like"/>
</dbReference>
<dbReference type="OrthoDB" id="9767994at2"/>
<dbReference type="EMBL" id="PHIG01000005">
    <property type="protein sequence ID" value="PJK31360.1"/>
    <property type="molecule type" value="Genomic_DNA"/>
</dbReference>
<evidence type="ECO:0000256" key="1">
    <source>
        <dbReference type="ARBA" id="ARBA00022505"/>
    </source>
</evidence>
<feature type="domain" description="Aldehyde oxidase/xanthine dehydrogenase a/b hammerhead" evidence="3">
    <location>
        <begin position="20"/>
        <end position="140"/>
    </location>
</feature>
<evidence type="ECO:0000256" key="2">
    <source>
        <dbReference type="ARBA" id="ARBA00023002"/>
    </source>
</evidence>
<gene>
    <name evidence="4" type="ORF">CVT23_01380</name>
</gene>
<dbReference type="InterPro" id="IPR036856">
    <property type="entry name" value="Ald_Oxase/Xan_DH_a/b_sf"/>
</dbReference>
<protein>
    <submittedName>
        <fullName evidence="4">Carbon monoxide dehydrogenase</fullName>
    </submittedName>
</protein>
<dbReference type="Gene3D" id="3.30.365.10">
    <property type="entry name" value="Aldehyde oxidase/xanthine dehydrogenase, molybdopterin binding domain"/>
    <property type="match status" value="4"/>
</dbReference>
<organism evidence="4 5">
    <name type="scientific">Minwuia thermotolerans</name>
    <dbReference type="NCBI Taxonomy" id="2056226"/>
    <lineage>
        <taxon>Bacteria</taxon>
        <taxon>Pseudomonadati</taxon>
        <taxon>Pseudomonadota</taxon>
        <taxon>Alphaproteobacteria</taxon>
        <taxon>Minwuiales</taxon>
        <taxon>Minwuiaceae</taxon>
        <taxon>Minwuia</taxon>
    </lineage>
</organism>
<dbReference type="Pfam" id="PF01315">
    <property type="entry name" value="Ald_Xan_dh_C"/>
    <property type="match status" value="1"/>
</dbReference>
<dbReference type="AlphaFoldDB" id="A0A2M9G6M7"/>
<dbReference type="Proteomes" id="UP000229498">
    <property type="component" value="Unassembled WGS sequence"/>
</dbReference>
<proteinExistence type="predicted"/>
<dbReference type="InterPro" id="IPR000674">
    <property type="entry name" value="Ald_Oxase/Xan_DH_a/b"/>
</dbReference>
<keyword evidence="2" id="KW-0560">Oxidoreductase</keyword>
<dbReference type="SUPFAM" id="SSF56003">
    <property type="entry name" value="Molybdenum cofactor-binding domain"/>
    <property type="match status" value="1"/>
</dbReference>
<keyword evidence="1" id="KW-0500">Molybdenum</keyword>
<name>A0A2M9G6M7_9PROT</name>